<dbReference type="KEGG" id="soa:G3M56_003600"/>
<dbReference type="Proteomes" id="UP000475117">
    <property type="component" value="Chromosome"/>
</dbReference>
<dbReference type="EMBL" id="CP066776">
    <property type="protein sequence ID" value="QQL45686.1"/>
    <property type="molecule type" value="Genomic_DNA"/>
</dbReference>
<proteinExistence type="predicted"/>
<gene>
    <name evidence="1" type="ORF">G3M56_003600</name>
</gene>
<dbReference type="RefSeq" id="WP_235203571.1">
    <property type="nucleotide sequence ID" value="NZ_CP066776.1"/>
</dbReference>
<reference evidence="1 2" key="1">
    <citation type="submission" date="2020-12" db="EMBL/GenBank/DDBJ databases">
        <title>Sulforoseuscoccus oceanibium gen. nov., sp. nov., a representative of the phylum Verrucomicrobia with special cytoplasmic membrane, and proposal of Sulforoseuscoccusaceae fam. nov.</title>
        <authorList>
            <person name="Xi F."/>
        </authorList>
    </citation>
    <scope>NUCLEOTIDE SEQUENCE [LARGE SCALE GENOMIC DNA]</scope>
    <source>
        <strain evidence="1 2">T37</strain>
    </source>
</reference>
<organism evidence="1 2">
    <name type="scientific">Sulfuriroseicoccus oceanibius</name>
    <dbReference type="NCBI Taxonomy" id="2707525"/>
    <lineage>
        <taxon>Bacteria</taxon>
        <taxon>Pseudomonadati</taxon>
        <taxon>Verrucomicrobiota</taxon>
        <taxon>Verrucomicrobiia</taxon>
        <taxon>Verrucomicrobiales</taxon>
        <taxon>Verrucomicrobiaceae</taxon>
        <taxon>Sulfuriroseicoccus</taxon>
    </lineage>
</organism>
<sequence length="711" mass="76861">MRPKKRLWLRLTWLTIGLLLGLVVFVSVGLPRMIERRLTNALRAAGVDDVEMRVRSVGFDRLVIDEVELGADGWSARADKVTAGYSWRDLRESQLKELWIDGLEVDVFLPSGAGESGWETDARDPAAGEVADDGSADFGWVHSARDGIGRLGEVDANGAVVTIHRDGESVARDFDFRARCHPFESMAYFNSLEFEGRFFIQNSDPTAVGTHMNLVLQLEDMGSVLGLADVVFGAEFTLPDNLSVGDRGLVWMDSEVKAEVIEYGRVGGGFEDVIYDNGVVRVGADRLRWSWGAIESGCPLEFDFGVKQFELSGEGGVVLGMVSGSDPRVNGEVRFGADGTEVVIAVKDLALAGEENGVAYQLDDIDLNGEMRGVQLKVNGALSLGGNRLPLTYQHAYQSYGDAWELAGWAGVAECELTEPVDTLGVVLKELAGSAFSGGIGGSMEFASAHDRAFDGALEVAVKKGELGLADGPVFHGIDGTIALPSLASGATDGFQQVSVESVDAWDVELVELVGEYQLLADGGVKLRGVSAGFLGGRVAVDPFTMPGGDEDYGFTLRLKNLDVAQVAGLFPEFNGTVSGRLDGVLPIQNRNGLFWPQRGSLTLTKGTKGRLRYDAQGAFSAGLDPRSDDYKKMKMVEDSLENLELKVLSLRLFDPDDEGKAVVVRIEGESPDVREAPPIILNVNGFMPEDEVLGYFDLLFRHRDKLNFGL</sequence>
<evidence type="ECO:0000313" key="1">
    <source>
        <dbReference type="EMBL" id="QQL45686.1"/>
    </source>
</evidence>
<accession>A0A6B3LFC4</accession>
<name>A0A6B3LFC4_9BACT</name>
<protein>
    <submittedName>
        <fullName evidence="1">YdbH domain-containing protein</fullName>
    </submittedName>
</protein>
<dbReference type="InterPro" id="IPR021730">
    <property type="entry name" value="YdbH"/>
</dbReference>
<keyword evidence="2" id="KW-1185">Reference proteome</keyword>
<evidence type="ECO:0000313" key="2">
    <source>
        <dbReference type="Proteomes" id="UP000475117"/>
    </source>
</evidence>
<dbReference type="Pfam" id="PF11739">
    <property type="entry name" value="YdbH-like"/>
    <property type="match status" value="1"/>
</dbReference>
<dbReference type="AlphaFoldDB" id="A0A6B3LFC4"/>